<dbReference type="RefSeq" id="WP_210061950.1">
    <property type="nucleotide sequence ID" value="NZ_JAGGLJ010000020.1"/>
</dbReference>
<evidence type="ECO:0000259" key="1">
    <source>
        <dbReference type="PROSITE" id="PS51729"/>
    </source>
</evidence>
<evidence type="ECO:0000313" key="2">
    <source>
        <dbReference type="EMBL" id="MBP2026077.1"/>
    </source>
</evidence>
<keyword evidence="3" id="KW-1185">Reference proteome</keyword>
<dbReference type="Proteomes" id="UP001519306">
    <property type="component" value="Unassembled WGS sequence"/>
</dbReference>
<comment type="caution">
    <text evidence="2">The sequence shown here is derived from an EMBL/GenBank/DDBJ whole genome shotgun (WGS) entry which is preliminary data.</text>
</comment>
<proteinExistence type="predicted"/>
<reference evidence="2 3" key="1">
    <citation type="submission" date="2021-03" db="EMBL/GenBank/DDBJ databases">
        <title>Genomic Encyclopedia of Type Strains, Phase IV (KMG-IV): sequencing the most valuable type-strain genomes for metagenomic binning, comparative biology and taxonomic classification.</title>
        <authorList>
            <person name="Goeker M."/>
        </authorList>
    </citation>
    <scope>NUCLEOTIDE SEQUENCE [LARGE SCALE GENOMIC DNA]</scope>
    <source>
        <strain evidence="2 3">DSM 27563</strain>
    </source>
</reference>
<organism evidence="2 3">
    <name type="scientific">Peptoniphilus stercorisuis</name>
    <dbReference type="NCBI Taxonomy" id="1436965"/>
    <lineage>
        <taxon>Bacteria</taxon>
        <taxon>Bacillati</taxon>
        <taxon>Bacillota</taxon>
        <taxon>Tissierellia</taxon>
        <taxon>Tissierellales</taxon>
        <taxon>Peptoniphilaceae</taxon>
        <taxon>Peptoniphilus</taxon>
    </lineage>
</organism>
<evidence type="ECO:0000313" key="3">
    <source>
        <dbReference type="Proteomes" id="UP001519306"/>
    </source>
</evidence>
<feature type="domain" description="N-acetyltransferase" evidence="1">
    <location>
        <begin position="2"/>
        <end position="88"/>
    </location>
</feature>
<dbReference type="PROSITE" id="PS51729">
    <property type="entry name" value="GNAT_YJDJ"/>
    <property type="match status" value="1"/>
</dbReference>
<dbReference type="InterPro" id="IPR045057">
    <property type="entry name" value="Gcn5-rel_NAT"/>
</dbReference>
<dbReference type="SUPFAM" id="SSF55729">
    <property type="entry name" value="Acyl-CoA N-acyltransferases (Nat)"/>
    <property type="match status" value="1"/>
</dbReference>
<dbReference type="Gene3D" id="3.40.630.30">
    <property type="match status" value="1"/>
</dbReference>
<dbReference type="EMBL" id="JAGGLJ010000020">
    <property type="protein sequence ID" value="MBP2026077.1"/>
    <property type="molecule type" value="Genomic_DNA"/>
</dbReference>
<dbReference type="Pfam" id="PF14542">
    <property type="entry name" value="Acetyltransf_CG"/>
    <property type="match status" value="1"/>
</dbReference>
<dbReference type="InterPro" id="IPR016181">
    <property type="entry name" value="Acyl_CoA_acyltransferase"/>
</dbReference>
<gene>
    <name evidence="2" type="ORF">J2Z71_001635</name>
</gene>
<dbReference type="PANTHER" id="PTHR31435">
    <property type="entry name" value="PROTEIN NATD1"/>
    <property type="match status" value="1"/>
</dbReference>
<dbReference type="PANTHER" id="PTHR31435:SF10">
    <property type="entry name" value="BSR4717 PROTEIN"/>
    <property type="match status" value="1"/>
</dbReference>
<dbReference type="InterPro" id="IPR031165">
    <property type="entry name" value="GNAT_YJDJ"/>
</dbReference>
<name>A0ABS4KE83_9FIRM</name>
<accession>A0ABS4KE83</accession>
<sequence>MIFKEENDRFLYLENDIEMGKIIFEDKDNIITINHTLVPKENSGRGIARDLVNRVVKKARDENKKIIPVCTYAKKVLESDEQYIDILSK</sequence>
<protein>
    <submittedName>
        <fullName evidence="2">GNAT family acetyltransferase</fullName>
    </submittedName>
</protein>